<dbReference type="InterPro" id="IPR027417">
    <property type="entry name" value="P-loop_NTPase"/>
</dbReference>
<keyword evidence="2" id="KW-1185">Reference proteome</keyword>
<dbReference type="HOGENOM" id="CLU_023805_2_1_1"/>
<protein>
    <recommendedName>
        <fullName evidence="3">G domain-containing protein</fullName>
    </recommendedName>
</protein>
<sequence>MDDKDLPATADDVFDICPKLRVLVLGRTGAGKTTLIKRAFGVKTLQGSDSGAGVCNIRDEIVSPDNSRFVVHDSQGFEPGERRNFNIVKDFIDKRHLQSPLPEKLHAIWHCIKTPHANGRVLEVGDEIFLGKKTSLEVIRGVPIIVVFTQYDTLPVQVEYDMEDELQDSTDDEIRSLVEKTSQDIFDQSCVGPIRRINPEVRCVKVSCEKNYEDTLEELVQLTTALIRDNLGKTAWLVSAAAQRLDVNDKVKASVEIGMRKYWRKLSSKNSHFSGRTLRQCIDTIYSDVIKSWNLRDPDLILLGNALKARLLHLVQDMQSSNGEALGQLVRQDVEKIRSVLDTTPPSGPGGPGVSPLFNDWLFGQYQPNPGTLRSLMGFIVNLILMLERLFWVMYRQGQVDVSLDLIEAAFQEYDSEKREKVHTGIREYVDKFDYSRPDEAHIEVKHLIESNRVARDLGKKGSGIGFMERILSKFARS</sequence>
<dbReference type="Proteomes" id="UP000027195">
    <property type="component" value="Unassembled WGS sequence"/>
</dbReference>
<dbReference type="EMBL" id="KL198024">
    <property type="protein sequence ID" value="KDQ17291.1"/>
    <property type="molecule type" value="Genomic_DNA"/>
</dbReference>
<dbReference type="SUPFAM" id="SSF52540">
    <property type="entry name" value="P-loop containing nucleoside triphosphate hydrolases"/>
    <property type="match status" value="1"/>
</dbReference>
<name>A0A067N0J0_BOTB1</name>
<dbReference type="STRING" id="930990.A0A067N0J0"/>
<dbReference type="InParanoid" id="A0A067N0J0"/>
<organism evidence="1 2">
    <name type="scientific">Botryobasidium botryosum (strain FD-172 SS1)</name>
    <dbReference type="NCBI Taxonomy" id="930990"/>
    <lineage>
        <taxon>Eukaryota</taxon>
        <taxon>Fungi</taxon>
        <taxon>Dikarya</taxon>
        <taxon>Basidiomycota</taxon>
        <taxon>Agaricomycotina</taxon>
        <taxon>Agaricomycetes</taxon>
        <taxon>Cantharellales</taxon>
        <taxon>Botryobasidiaceae</taxon>
        <taxon>Botryobasidium</taxon>
    </lineage>
</organism>
<dbReference type="OrthoDB" id="391988at2759"/>
<evidence type="ECO:0000313" key="1">
    <source>
        <dbReference type="EMBL" id="KDQ17291.1"/>
    </source>
</evidence>
<dbReference type="Gene3D" id="3.40.50.300">
    <property type="entry name" value="P-loop containing nucleotide triphosphate hydrolases"/>
    <property type="match status" value="1"/>
</dbReference>
<evidence type="ECO:0000313" key="2">
    <source>
        <dbReference type="Proteomes" id="UP000027195"/>
    </source>
</evidence>
<proteinExistence type="predicted"/>
<evidence type="ECO:0008006" key="3">
    <source>
        <dbReference type="Google" id="ProtNLM"/>
    </source>
</evidence>
<gene>
    <name evidence="1" type="ORF">BOTBODRAFT_30102</name>
</gene>
<accession>A0A067N0J0</accession>
<dbReference type="AlphaFoldDB" id="A0A067N0J0"/>
<reference evidence="2" key="1">
    <citation type="journal article" date="2014" name="Proc. Natl. Acad. Sci. U.S.A.">
        <title>Extensive sampling of basidiomycete genomes demonstrates inadequacy of the white-rot/brown-rot paradigm for wood decay fungi.</title>
        <authorList>
            <person name="Riley R."/>
            <person name="Salamov A.A."/>
            <person name="Brown D.W."/>
            <person name="Nagy L.G."/>
            <person name="Floudas D."/>
            <person name="Held B.W."/>
            <person name="Levasseur A."/>
            <person name="Lombard V."/>
            <person name="Morin E."/>
            <person name="Otillar R."/>
            <person name="Lindquist E.A."/>
            <person name="Sun H."/>
            <person name="LaButti K.M."/>
            <person name="Schmutz J."/>
            <person name="Jabbour D."/>
            <person name="Luo H."/>
            <person name="Baker S.E."/>
            <person name="Pisabarro A.G."/>
            <person name="Walton J.D."/>
            <person name="Blanchette R.A."/>
            <person name="Henrissat B."/>
            <person name="Martin F."/>
            <person name="Cullen D."/>
            <person name="Hibbett D.S."/>
            <person name="Grigoriev I.V."/>
        </authorList>
    </citation>
    <scope>NUCLEOTIDE SEQUENCE [LARGE SCALE GENOMIC DNA]</scope>
    <source>
        <strain evidence="2">FD-172 SS1</strain>
    </source>
</reference>